<proteinExistence type="inferred from homology"/>
<dbReference type="GO" id="GO:0070566">
    <property type="term" value="F:adenylyltransferase activity"/>
    <property type="evidence" value="ECO:0007669"/>
    <property type="project" value="TreeGrafter"/>
</dbReference>
<gene>
    <name evidence="3" type="ORF">MSG_00281</name>
</gene>
<dbReference type="GO" id="GO:0006633">
    <property type="term" value="P:fatty acid biosynthetic process"/>
    <property type="evidence" value="ECO:0007669"/>
    <property type="project" value="TreeGrafter"/>
</dbReference>
<dbReference type="GO" id="GO:0005886">
    <property type="term" value="C:plasma membrane"/>
    <property type="evidence" value="ECO:0007669"/>
    <property type="project" value="TreeGrafter"/>
</dbReference>
<name>A0A1Z4EBW1_9MYCO</name>
<keyword evidence="2" id="KW-0436">Ligase</keyword>
<dbReference type="AlphaFoldDB" id="A0A1Z4EBW1"/>
<comment type="similarity">
    <text evidence="1">Belongs to the ATP-dependent AMP-binding enzyme family.</text>
</comment>
<protein>
    <submittedName>
        <fullName evidence="3">Acyl-CoA synthetase</fullName>
    </submittedName>
</protein>
<dbReference type="CDD" id="cd05931">
    <property type="entry name" value="FAAL"/>
    <property type="match status" value="1"/>
</dbReference>
<dbReference type="InterPro" id="IPR000873">
    <property type="entry name" value="AMP-dep_synth/lig_dom"/>
</dbReference>
<evidence type="ECO:0000256" key="1">
    <source>
        <dbReference type="ARBA" id="ARBA00006432"/>
    </source>
</evidence>
<dbReference type="GO" id="GO:0016874">
    <property type="term" value="F:ligase activity"/>
    <property type="evidence" value="ECO:0007669"/>
    <property type="project" value="UniProtKB-KW"/>
</dbReference>
<dbReference type="SUPFAM" id="SSF56801">
    <property type="entry name" value="Acetyl-CoA synthetase-like"/>
    <property type="match status" value="1"/>
</dbReference>
<evidence type="ECO:0000313" key="3">
    <source>
        <dbReference type="EMBL" id="BAX90447.1"/>
    </source>
</evidence>
<evidence type="ECO:0000313" key="4">
    <source>
        <dbReference type="Proteomes" id="UP000217736"/>
    </source>
</evidence>
<dbReference type="InterPro" id="IPR042099">
    <property type="entry name" value="ANL_N_sf"/>
</dbReference>
<dbReference type="Gene3D" id="3.40.50.12780">
    <property type="entry name" value="N-terminal domain of ligase-like"/>
    <property type="match status" value="1"/>
</dbReference>
<sequence>MPPAVPVSLVERLQINAACNSHGFTFVSGNRCETETFVSAARLRDSVARAANNLCARGVRKGNLVALIVPDAQEFVIGFLAAVWAGAVPVPLYPPVGFGKQQAYLNYVIGLIDAAGVDALIIPEWLDGVLGLGQRFRAQNKAVAHADALDAGEELLDPVERGPDQPVFLQFTSGSTGKPKAVVVNGSSLWANSKSFVTALGCTEQDHGVSWLPLYHDLGLVGKVLAPLLFSVAVTFVPTMSFLGDPGVWLDVISRKRATLSFAPNFAFALTAKKARQRDQAWDLSSMRVFGCGAEPINADTLDLFIDTFTPYGLRSESVVPAYGMAEATLGITFDRIDRRFTRLRASADSYHASGEIKAPVGDEETLSFVNCGRALEGHSLRIVDDQGVDLPPGRVGDVELRGPSLAAGYYDNQAATDATFRADGWLVTGDRGFIVEGDLYVTGRKKDVLIVNGRNYDPQHVEWAAADVPGIRKGNVVAFSIPGDATERVVVVAECADFADDLHQQVRRSVHAQTRLVIDELVLLNPGQLPKTSSGKVQRSQTRDLYLTAALVDVTVATRTHAHAGPAGDPTRGLPTESG</sequence>
<dbReference type="Proteomes" id="UP000217736">
    <property type="component" value="Chromosome"/>
</dbReference>
<dbReference type="InterPro" id="IPR020845">
    <property type="entry name" value="AMP-binding_CS"/>
</dbReference>
<dbReference type="OrthoDB" id="3671040at2"/>
<organism evidence="3 4">
    <name type="scientific">Mycobacterium shigaense</name>
    <dbReference type="NCBI Taxonomy" id="722731"/>
    <lineage>
        <taxon>Bacteria</taxon>
        <taxon>Bacillati</taxon>
        <taxon>Actinomycetota</taxon>
        <taxon>Actinomycetes</taxon>
        <taxon>Mycobacteriales</taxon>
        <taxon>Mycobacteriaceae</taxon>
        <taxon>Mycobacterium</taxon>
        <taxon>Mycobacterium simiae complex</taxon>
    </lineage>
</organism>
<dbReference type="Gene3D" id="3.30.300.30">
    <property type="match status" value="1"/>
</dbReference>
<dbReference type="PANTHER" id="PTHR22754:SF32">
    <property type="entry name" value="DISCO-INTERACTING PROTEIN 2"/>
    <property type="match status" value="1"/>
</dbReference>
<evidence type="ECO:0000256" key="2">
    <source>
        <dbReference type="ARBA" id="ARBA00022598"/>
    </source>
</evidence>
<dbReference type="KEGG" id="mshg:MSG_00281"/>
<dbReference type="Pfam" id="PF00501">
    <property type="entry name" value="AMP-binding"/>
    <property type="match status" value="1"/>
</dbReference>
<dbReference type="PANTHER" id="PTHR22754">
    <property type="entry name" value="DISCO-INTERACTING PROTEIN 2 DIP2 -RELATED"/>
    <property type="match status" value="1"/>
</dbReference>
<accession>A0A1Z4EBW1</accession>
<dbReference type="PROSITE" id="PS00455">
    <property type="entry name" value="AMP_BINDING"/>
    <property type="match status" value="1"/>
</dbReference>
<dbReference type="EMBL" id="AP018164">
    <property type="protein sequence ID" value="BAX90447.1"/>
    <property type="molecule type" value="Genomic_DNA"/>
</dbReference>
<keyword evidence="4" id="KW-1185">Reference proteome</keyword>
<dbReference type="InterPro" id="IPR045851">
    <property type="entry name" value="AMP-bd_C_sf"/>
</dbReference>
<dbReference type="InterPro" id="IPR040097">
    <property type="entry name" value="FAAL/FAAC"/>
</dbReference>
<dbReference type="RefSeq" id="WP_096436447.1">
    <property type="nucleotide sequence ID" value="NZ_AP018164.1"/>
</dbReference>
<reference evidence="4" key="1">
    <citation type="submission" date="2017-06" db="EMBL/GenBank/DDBJ databases">
        <title>Complete Genome Sequence of Mycobacterium shigaense.</title>
        <authorList>
            <person name="Fukano H."/>
            <person name="Yoshida M."/>
            <person name="Kazumi Y."/>
            <person name="Ogura Y."/>
            <person name="Mitarai S."/>
            <person name="Hayashi T."/>
            <person name="Hoshino Y."/>
        </authorList>
    </citation>
    <scope>NUCLEOTIDE SEQUENCE [LARGE SCALE GENOMIC DNA]</scope>
    <source>
        <strain evidence="4">UN-152</strain>
    </source>
</reference>